<dbReference type="Proteomes" id="UP000265566">
    <property type="component" value="Chromosome 5"/>
</dbReference>
<evidence type="ECO:0000313" key="1">
    <source>
        <dbReference type="EMBL" id="RHN54239.1"/>
    </source>
</evidence>
<accession>A0A396HLQ7</accession>
<proteinExistence type="predicted"/>
<organism evidence="1">
    <name type="scientific">Medicago truncatula</name>
    <name type="common">Barrel medic</name>
    <name type="synonym">Medicago tribuloides</name>
    <dbReference type="NCBI Taxonomy" id="3880"/>
    <lineage>
        <taxon>Eukaryota</taxon>
        <taxon>Viridiplantae</taxon>
        <taxon>Streptophyta</taxon>
        <taxon>Embryophyta</taxon>
        <taxon>Tracheophyta</taxon>
        <taxon>Spermatophyta</taxon>
        <taxon>Magnoliopsida</taxon>
        <taxon>eudicotyledons</taxon>
        <taxon>Gunneridae</taxon>
        <taxon>Pentapetalae</taxon>
        <taxon>rosids</taxon>
        <taxon>fabids</taxon>
        <taxon>Fabales</taxon>
        <taxon>Fabaceae</taxon>
        <taxon>Papilionoideae</taxon>
        <taxon>50 kb inversion clade</taxon>
        <taxon>NPAAA clade</taxon>
        <taxon>Hologalegina</taxon>
        <taxon>IRL clade</taxon>
        <taxon>Trifolieae</taxon>
        <taxon>Medicago</taxon>
    </lineage>
</organism>
<dbReference type="Gene3D" id="1.20.272.10">
    <property type="match status" value="1"/>
</dbReference>
<dbReference type="InterPro" id="IPR008921">
    <property type="entry name" value="DNA_pol3_clamp-load_cplx_C"/>
</dbReference>
<protein>
    <submittedName>
        <fullName evidence="1">Putative DNA polymerase III, clamp loader complex, gamma/delta/delta subunit</fullName>
    </submittedName>
</protein>
<comment type="caution">
    <text evidence="1">The sequence shown here is derived from an EMBL/GenBank/DDBJ whole genome shotgun (WGS) entry which is preliminary data.</text>
</comment>
<reference evidence="1" key="1">
    <citation type="journal article" date="2018" name="Nat. Plants">
        <title>Whole-genome landscape of Medicago truncatula symbiotic genes.</title>
        <authorList>
            <person name="Pecrix Y."/>
            <person name="Gamas P."/>
            <person name="Carrere S."/>
        </authorList>
    </citation>
    <scope>NUCLEOTIDE SEQUENCE</scope>
    <source>
        <tissue evidence="1">Leaves</tissue>
    </source>
</reference>
<dbReference type="AlphaFoldDB" id="A0A396HLQ7"/>
<dbReference type="EMBL" id="PSQE01000005">
    <property type="protein sequence ID" value="RHN54239.1"/>
    <property type="molecule type" value="Genomic_DNA"/>
</dbReference>
<name>A0A396HLQ7_MEDTR</name>
<dbReference type="SUPFAM" id="SSF48019">
    <property type="entry name" value="post-AAA+ oligomerization domain-like"/>
    <property type="match status" value="1"/>
</dbReference>
<dbReference type="GO" id="GO:0003677">
    <property type="term" value="F:DNA binding"/>
    <property type="evidence" value="ECO:0007669"/>
    <property type="project" value="InterPro"/>
</dbReference>
<gene>
    <name evidence="1" type="ORF">MtrunA17_Chr5g0404541</name>
</gene>
<dbReference type="Pfam" id="PF22534">
    <property type="entry name" value="RFC_C"/>
    <property type="match status" value="1"/>
</dbReference>
<dbReference type="Gramene" id="rna29241">
    <property type="protein sequence ID" value="RHN54239.1"/>
    <property type="gene ID" value="gene29241"/>
</dbReference>
<sequence length="74" mass="8943">MLLLDFVHPRLILLKLVEQLIRRIEAGLKRELYYWHAYYDRRLPPGTTALLKLEEFVAKFMSIYRRSSGSRQYV</sequence>
<dbReference type="GO" id="GO:0006260">
    <property type="term" value="P:DNA replication"/>
    <property type="evidence" value="ECO:0007669"/>
    <property type="project" value="InterPro"/>
</dbReference>